<proteinExistence type="predicted"/>
<evidence type="ECO:0000313" key="3">
    <source>
        <dbReference type="Proteomes" id="UP000003434"/>
    </source>
</evidence>
<dbReference type="Pfam" id="PF04233">
    <property type="entry name" value="Phage_Mu_F"/>
    <property type="match status" value="1"/>
</dbReference>
<gene>
    <name evidence="2" type="ORF">HMPREF0381_0084</name>
</gene>
<dbReference type="eggNOG" id="COG2369">
    <property type="taxonomic scope" value="Bacteria"/>
</dbReference>
<organism evidence="2 3">
    <name type="scientific">Lachnoanaerobaculum saburreum DSM 3986</name>
    <dbReference type="NCBI Taxonomy" id="887325"/>
    <lineage>
        <taxon>Bacteria</taxon>
        <taxon>Bacillati</taxon>
        <taxon>Bacillota</taxon>
        <taxon>Clostridia</taxon>
        <taxon>Lachnospirales</taxon>
        <taxon>Lachnospiraceae</taxon>
        <taxon>Lachnoanaerobaculum</taxon>
    </lineage>
</organism>
<dbReference type="EMBL" id="AEPW01000001">
    <property type="protein sequence ID" value="EFU78083.1"/>
    <property type="molecule type" value="Genomic_DNA"/>
</dbReference>
<dbReference type="RefSeq" id="WP_008749857.1">
    <property type="nucleotide sequence ID" value="NZ_GL622296.1"/>
</dbReference>
<accession>E6LJE9</accession>
<sequence>METTNLDKFLHTVRRIEEHREEKAVNQLKKLYKRLIKDLQSHLGTVYAKYSDENGLLTYARLHKDALNARLLQEVASKMNDVTQAEKKLITELVEQTYSNAYSGMVQAVDKAVDDKDLVATFAQVQSAKPQALRAAVNNPVHGLTLSAQLEKNRANIIYGIQQAVGIGLSVGDRYDTMAKRVQKTLIGDDGAGGSYAKSIRIVRTEAHRVREQGNQDAAKELHNRLEPEGFVMVKTWHTMKDERVRPNISRKTKKGWKYSIGNSKYNHVKMEGQSVPVNEPFTLPSGATTMSPGMSGVAGEDINCRCFVSYEVRKASTNSNDKLQEYRSIDRGEIRNFNIGKIGITSARKIETYPTPVYISDKVSIKPKALYTINKNTEAAIKAYGIPLSEKPTIVVLHSSEFPNAWGAYNAFTNTVYYTPDILDNAFIPRKYTEFHEMWHMKQAYDFRKNGYEITENNYAKYIGKLRKKCRKNVEKIGINRYNVKEISDYAERSFAIGKFDEVEAEWYTKKQIGELRLKNGS</sequence>
<evidence type="ECO:0000313" key="2">
    <source>
        <dbReference type="EMBL" id="EFU78083.1"/>
    </source>
</evidence>
<comment type="caution">
    <text evidence="2">The sequence shown here is derived from an EMBL/GenBank/DDBJ whole genome shotgun (WGS) entry which is preliminary data.</text>
</comment>
<name>E6LJE9_9FIRM</name>
<evidence type="ECO:0000259" key="1">
    <source>
        <dbReference type="Pfam" id="PF04233"/>
    </source>
</evidence>
<protein>
    <submittedName>
        <fullName evidence="2">Phage protein F-like protein</fullName>
    </submittedName>
</protein>
<dbReference type="AlphaFoldDB" id="E6LJE9"/>
<feature type="domain" description="Phage head morphogenesis" evidence="1">
    <location>
        <begin position="161"/>
        <end position="309"/>
    </location>
</feature>
<dbReference type="HOGENOM" id="CLU_520530_0_0_9"/>
<dbReference type="InterPro" id="IPR006528">
    <property type="entry name" value="Phage_head_morphogenesis_dom"/>
</dbReference>
<dbReference type="Proteomes" id="UP000003434">
    <property type="component" value="Unassembled WGS sequence"/>
</dbReference>
<reference evidence="2 3" key="1">
    <citation type="submission" date="2010-12" db="EMBL/GenBank/DDBJ databases">
        <authorList>
            <person name="Muzny D."/>
            <person name="Qin X."/>
            <person name="Deng J."/>
            <person name="Jiang H."/>
            <person name="Liu Y."/>
            <person name="Qu J."/>
            <person name="Song X.-Z."/>
            <person name="Zhang L."/>
            <person name="Thornton R."/>
            <person name="Coyle M."/>
            <person name="Francisco L."/>
            <person name="Jackson L."/>
            <person name="Javaid M."/>
            <person name="Korchina V."/>
            <person name="Kovar C."/>
            <person name="Mata R."/>
            <person name="Mathew T."/>
            <person name="Ngo R."/>
            <person name="Nguyen L."/>
            <person name="Nguyen N."/>
            <person name="Okwuonu G."/>
            <person name="Ongeri F."/>
            <person name="Pham C."/>
            <person name="Simmons D."/>
            <person name="Wilczek-Boney K."/>
            <person name="Hale W."/>
            <person name="Jakkamsetti A."/>
            <person name="Pham P."/>
            <person name="Ruth R."/>
            <person name="San Lucas F."/>
            <person name="Warren J."/>
            <person name="Zhang J."/>
            <person name="Zhao Z."/>
            <person name="Zhou C."/>
            <person name="Zhu D."/>
            <person name="Lee S."/>
            <person name="Bess C."/>
            <person name="Blankenburg K."/>
            <person name="Forbes L."/>
            <person name="Fu Q."/>
            <person name="Gubbala S."/>
            <person name="Hirani K."/>
            <person name="Jayaseelan J.C."/>
            <person name="Lara F."/>
            <person name="Munidasa M."/>
            <person name="Palculict T."/>
            <person name="Patil S."/>
            <person name="Pu L.-L."/>
            <person name="Saada N."/>
            <person name="Tang L."/>
            <person name="Weissenberger G."/>
            <person name="Zhu Y."/>
            <person name="Hemphill L."/>
            <person name="Shang Y."/>
            <person name="Youmans B."/>
            <person name="Ayvaz T."/>
            <person name="Ross M."/>
            <person name="Santibanez J."/>
            <person name="Aqrawi P."/>
            <person name="Gross S."/>
            <person name="Joshi V."/>
            <person name="Fowler G."/>
            <person name="Nazareth L."/>
            <person name="Reid J."/>
            <person name="Worley K."/>
            <person name="Petrosino J."/>
            <person name="Highlander S."/>
            <person name="Gibbs R."/>
        </authorList>
    </citation>
    <scope>NUCLEOTIDE SEQUENCE [LARGE SCALE GENOMIC DNA]</scope>
    <source>
        <strain evidence="2 3">DSM 3986</strain>
    </source>
</reference>